<evidence type="ECO:0000256" key="1">
    <source>
        <dbReference type="SAM" id="Coils"/>
    </source>
</evidence>
<name>B0DUR1_LACBS</name>
<proteinExistence type="predicted"/>
<sequence>MLEHKPDTEQSERHILTSVAQLEQTVTKLQTELGYTPEQIGVLPPHTVKIRELEADLLRAQEENEELSRLLAESRVSTAVMRQDPLTTYPDGRRCDRDYKRRKMVGHAVEGVYISPSETPAHMTEPLSRPPPLTIPQAALNHYSNIPPNANHHSPGLSLSFTLHAPALFQMPNTPSGSSATSSPPFSPVQMQAPIHPPMDQRPQQHNYTLSNYTQHHPNQCPGISVKVEDNPSYTPGNHHSSLQYSYSHGHPHDHTMDWNTYLDGHNYTDSVFCFV</sequence>
<feature type="region of interest" description="Disordered" evidence="2">
    <location>
        <begin position="170"/>
        <end position="204"/>
    </location>
</feature>
<accession>B0DUR1</accession>
<dbReference type="GeneID" id="6083422"/>
<dbReference type="InParanoid" id="B0DUR1"/>
<dbReference type="Proteomes" id="UP000001194">
    <property type="component" value="Unassembled WGS sequence"/>
</dbReference>
<keyword evidence="4" id="KW-1185">Reference proteome</keyword>
<protein>
    <submittedName>
        <fullName evidence="3">Predicted protein</fullName>
    </submittedName>
</protein>
<feature type="compositionally biased region" description="Low complexity" evidence="2">
    <location>
        <begin position="172"/>
        <end position="184"/>
    </location>
</feature>
<gene>
    <name evidence="3" type="ORF">LACBIDRAFT_310623</name>
</gene>
<feature type="coiled-coil region" evidence="1">
    <location>
        <begin position="50"/>
        <end position="77"/>
    </location>
</feature>
<keyword evidence="1" id="KW-0175">Coiled coil</keyword>
<dbReference type="EMBL" id="DS547137">
    <property type="protein sequence ID" value="EDR01588.1"/>
    <property type="molecule type" value="Genomic_DNA"/>
</dbReference>
<dbReference type="HOGENOM" id="CLU_089707_0_0_1"/>
<evidence type="ECO:0000256" key="2">
    <source>
        <dbReference type="SAM" id="MobiDB-lite"/>
    </source>
</evidence>
<reference evidence="3 4" key="1">
    <citation type="journal article" date="2008" name="Nature">
        <title>The genome of Laccaria bicolor provides insights into mycorrhizal symbiosis.</title>
        <authorList>
            <person name="Martin F."/>
            <person name="Aerts A."/>
            <person name="Ahren D."/>
            <person name="Brun A."/>
            <person name="Danchin E.G.J."/>
            <person name="Duchaussoy F."/>
            <person name="Gibon J."/>
            <person name="Kohler A."/>
            <person name="Lindquist E."/>
            <person name="Pereda V."/>
            <person name="Salamov A."/>
            <person name="Shapiro H.J."/>
            <person name="Wuyts J."/>
            <person name="Blaudez D."/>
            <person name="Buee M."/>
            <person name="Brokstein P."/>
            <person name="Canbaeck B."/>
            <person name="Cohen D."/>
            <person name="Courty P.E."/>
            <person name="Coutinho P.M."/>
            <person name="Delaruelle C."/>
            <person name="Detter J.C."/>
            <person name="Deveau A."/>
            <person name="DiFazio S."/>
            <person name="Duplessis S."/>
            <person name="Fraissinet-Tachet L."/>
            <person name="Lucic E."/>
            <person name="Frey-Klett P."/>
            <person name="Fourrey C."/>
            <person name="Feussner I."/>
            <person name="Gay G."/>
            <person name="Grimwood J."/>
            <person name="Hoegger P.J."/>
            <person name="Jain P."/>
            <person name="Kilaru S."/>
            <person name="Labbe J."/>
            <person name="Lin Y.C."/>
            <person name="Legue V."/>
            <person name="Le Tacon F."/>
            <person name="Marmeisse R."/>
            <person name="Melayah D."/>
            <person name="Montanini B."/>
            <person name="Muratet M."/>
            <person name="Nehls U."/>
            <person name="Niculita-Hirzel H."/>
            <person name="Oudot-Le Secq M.P."/>
            <person name="Peter M."/>
            <person name="Quesneville H."/>
            <person name="Rajashekar B."/>
            <person name="Reich M."/>
            <person name="Rouhier N."/>
            <person name="Schmutz J."/>
            <person name="Yin T."/>
            <person name="Chalot M."/>
            <person name="Henrissat B."/>
            <person name="Kuees U."/>
            <person name="Lucas S."/>
            <person name="Van de Peer Y."/>
            <person name="Podila G.K."/>
            <person name="Polle A."/>
            <person name="Pukkila P.J."/>
            <person name="Richardson P.M."/>
            <person name="Rouze P."/>
            <person name="Sanders I.R."/>
            <person name="Stajich J.E."/>
            <person name="Tunlid A."/>
            <person name="Tuskan G."/>
            <person name="Grigoriev I.V."/>
        </authorList>
    </citation>
    <scope>NUCLEOTIDE SEQUENCE [LARGE SCALE GENOMIC DNA]</scope>
    <source>
        <strain evidence="4">S238N-H82 / ATCC MYA-4686</strain>
    </source>
</reference>
<dbReference type="KEGG" id="lbc:LACBIDRAFT_310623"/>
<evidence type="ECO:0000313" key="3">
    <source>
        <dbReference type="EMBL" id="EDR01588.1"/>
    </source>
</evidence>
<evidence type="ECO:0000313" key="4">
    <source>
        <dbReference type="Proteomes" id="UP000001194"/>
    </source>
</evidence>
<organism evidence="4">
    <name type="scientific">Laccaria bicolor (strain S238N-H82 / ATCC MYA-4686)</name>
    <name type="common">Bicoloured deceiver</name>
    <name type="synonym">Laccaria laccata var. bicolor</name>
    <dbReference type="NCBI Taxonomy" id="486041"/>
    <lineage>
        <taxon>Eukaryota</taxon>
        <taxon>Fungi</taxon>
        <taxon>Dikarya</taxon>
        <taxon>Basidiomycota</taxon>
        <taxon>Agaricomycotina</taxon>
        <taxon>Agaricomycetes</taxon>
        <taxon>Agaricomycetidae</taxon>
        <taxon>Agaricales</taxon>
        <taxon>Agaricineae</taxon>
        <taxon>Hydnangiaceae</taxon>
        <taxon>Laccaria</taxon>
    </lineage>
</organism>
<dbReference type="AlphaFoldDB" id="B0DUR1"/>
<feature type="region of interest" description="Disordered" evidence="2">
    <location>
        <begin position="116"/>
        <end position="139"/>
    </location>
</feature>
<dbReference type="OrthoDB" id="3257643at2759"/>
<dbReference type="RefSeq" id="XP_001887664.1">
    <property type="nucleotide sequence ID" value="XM_001887629.1"/>
</dbReference>